<sequence length="51" mass="6180">MLVIKYGYFLKRLTHYFHEILEMFDGHRSRILNASKIDHEIKGFCFLFGLM</sequence>
<dbReference type="WBParaSite" id="Hba_08696">
    <property type="protein sequence ID" value="Hba_08696"/>
    <property type="gene ID" value="Hba_08696"/>
</dbReference>
<organism evidence="1 2">
    <name type="scientific">Heterorhabditis bacteriophora</name>
    <name type="common">Entomopathogenic nematode worm</name>
    <dbReference type="NCBI Taxonomy" id="37862"/>
    <lineage>
        <taxon>Eukaryota</taxon>
        <taxon>Metazoa</taxon>
        <taxon>Ecdysozoa</taxon>
        <taxon>Nematoda</taxon>
        <taxon>Chromadorea</taxon>
        <taxon>Rhabditida</taxon>
        <taxon>Rhabditina</taxon>
        <taxon>Rhabditomorpha</taxon>
        <taxon>Strongyloidea</taxon>
        <taxon>Heterorhabditidae</taxon>
        <taxon>Heterorhabditis</taxon>
    </lineage>
</organism>
<dbReference type="AlphaFoldDB" id="A0A1I7WU86"/>
<dbReference type="Proteomes" id="UP000095283">
    <property type="component" value="Unplaced"/>
</dbReference>
<evidence type="ECO:0000313" key="1">
    <source>
        <dbReference type="Proteomes" id="UP000095283"/>
    </source>
</evidence>
<name>A0A1I7WU86_HETBA</name>
<accession>A0A1I7WU86</accession>
<evidence type="ECO:0000313" key="2">
    <source>
        <dbReference type="WBParaSite" id="Hba_08696"/>
    </source>
</evidence>
<protein>
    <submittedName>
        <fullName evidence="2">Uncharacterized protein</fullName>
    </submittedName>
</protein>
<proteinExistence type="predicted"/>
<reference evidence="2" key="1">
    <citation type="submission" date="2016-11" db="UniProtKB">
        <authorList>
            <consortium name="WormBaseParasite"/>
        </authorList>
    </citation>
    <scope>IDENTIFICATION</scope>
</reference>
<keyword evidence="1" id="KW-1185">Reference proteome</keyword>